<feature type="compositionally biased region" description="Pro residues" evidence="2">
    <location>
        <begin position="620"/>
        <end position="629"/>
    </location>
</feature>
<feature type="compositionally biased region" description="Low complexity" evidence="2">
    <location>
        <begin position="107"/>
        <end position="122"/>
    </location>
</feature>
<feature type="domain" description="HTH luxR-type" evidence="3">
    <location>
        <begin position="1133"/>
        <end position="1198"/>
    </location>
</feature>
<evidence type="ECO:0000313" key="5">
    <source>
        <dbReference type="Proteomes" id="UP001589703"/>
    </source>
</evidence>
<dbReference type="PRINTS" id="PR00038">
    <property type="entry name" value="HTHLUXR"/>
</dbReference>
<feature type="region of interest" description="Disordered" evidence="2">
    <location>
        <begin position="731"/>
        <end position="781"/>
    </location>
</feature>
<dbReference type="InterPro" id="IPR011990">
    <property type="entry name" value="TPR-like_helical_dom_sf"/>
</dbReference>
<evidence type="ECO:0000256" key="2">
    <source>
        <dbReference type="SAM" id="MobiDB-lite"/>
    </source>
</evidence>
<feature type="region of interest" description="Disordered" evidence="2">
    <location>
        <begin position="240"/>
        <end position="259"/>
    </location>
</feature>
<evidence type="ECO:0000256" key="1">
    <source>
        <dbReference type="ARBA" id="ARBA00023125"/>
    </source>
</evidence>
<dbReference type="PANTHER" id="PTHR43214:SF42">
    <property type="entry name" value="TRANSCRIPTIONAL REGULATORY PROTEIN DESR"/>
    <property type="match status" value="1"/>
</dbReference>
<dbReference type="PROSITE" id="PS50043">
    <property type="entry name" value="HTH_LUXR_2"/>
    <property type="match status" value="1"/>
</dbReference>
<comment type="caution">
    <text evidence="4">The sequence shown here is derived from an EMBL/GenBank/DDBJ whole genome shotgun (WGS) entry which is preliminary data.</text>
</comment>
<keyword evidence="5" id="KW-1185">Reference proteome</keyword>
<feature type="region of interest" description="Disordered" evidence="2">
    <location>
        <begin position="97"/>
        <end position="145"/>
    </location>
</feature>
<dbReference type="SMART" id="SM00421">
    <property type="entry name" value="HTH_LUXR"/>
    <property type="match status" value="1"/>
</dbReference>
<protein>
    <submittedName>
        <fullName evidence="4">LuxR C-terminal-related transcriptional regulator</fullName>
    </submittedName>
</protein>
<feature type="compositionally biased region" description="Gly residues" evidence="2">
    <location>
        <begin position="731"/>
        <end position="742"/>
    </location>
</feature>
<reference evidence="4 5" key="1">
    <citation type="submission" date="2024-09" db="EMBL/GenBank/DDBJ databases">
        <authorList>
            <person name="Sun Q."/>
            <person name="Mori K."/>
        </authorList>
    </citation>
    <scope>NUCLEOTIDE SEQUENCE [LARGE SCALE GENOMIC DNA]</scope>
    <source>
        <strain evidence="4 5">JCM 10918</strain>
    </source>
</reference>
<gene>
    <name evidence="4" type="ORF">ACFFRO_00670</name>
</gene>
<dbReference type="InterPro" id="IPR000792">
    <property type="entry name" value="Tscrpt_reg_LuxR_C"/>
</dbReference>
<dbReference type="Gene3D" id="1.10.10.10">
    <property type="entry name" value="Winged helix-like DNA-binding domain superfamily/Winged helix DNA-binding domain"/>
    <property type="match status" value="1"/>
</dbReference>
<dbReference type="SUPFAM" id="SSF48452">
    <property type="entry name" value="TPR-like"/>
    <property type="match status" value="1"/>
</dbReference>
<name>A0ABV5V773_9ACTN</name>
<keyword evidence="1" id="KW-0238">DNA-binding</keyword>
<dbReference type="Proteomes" id="UP001589703">
    <property type="component" value="Unassembled WGS sequence"/>
</dbReference>
<dbReference type="Pfam" id="PF00196">
    <property type="entry name" value="GerE"/>
    <property type="match status" value="1"/>
</dbReference>
<feature type="region of interest" description="Disordered" evidence="2">
    <location>
        <begin position="681"/>
        <end position="700"/>
    </location>
</feature>
<evidence type="ECO:0000313" key="4">
    <source>
        <dbReference type="EMBL" id="MFB9733672.1"/>
    </source>
</evidence>
<proteinExistence type="predicted"/>
<dbReference type="RefSeq" id="WP_385857735.1">
    <property type="nucleotide sequence ID" value="NZ_JBHMAR010000001.1"/>
</dbReference>
<dbReference type="CDD" id="cd06170">
    <property type="entry name" value="LuxR_C_like"/>
    <property type="match status" value="1"/>
</dbReference>
<feature type="region of interest" description="Disordered" evidence="2">
    <location>
        <begin position="615"/>
        <end position="642"/>
    </location>
</feature>
<dbReference type="PANTHER" id="PTHR43214">
    <property type="entry name" value="TWO-COMPONENT RESPONSE REGULATOR"/>
    <property type="match status" value="1"/>
</dbReference>
<feature type="compositionally biased region" description="Low complexity" evidence="2">
    <location>
        <begin position="744"/>
        <end position="760"/>
    </location>
</feature>
<sequence>MTGRTTTERPAAPAYRPGALGNRLAALLDRLRDEGGAHLVTAEPGGGRTAFLDHAARSHDGTGPVLRVRHDPTDTHEPYAGLRALYRAAGAVTDSRAAEPTAALHRAGQAAGPQAAGWAGSATAPGVPGRAAAPHTAGRVSSPEPVGLAADLRTADPRTADLRTADPRTADLRAAESRTADLRAAESRTADPRTAADALLTVLHRAAGSRPLLLCVDDAHLWDAPSRAVLGEAAARLHTNSRPTPVADPHPGDPAGPGGRGSVVLLISVAGHRPVDRDFAGLPVLRLDPLTPDDAADLLEEATGTAVDLAVRDTLVAEAEGNPALLLALARRLTAAQLGGERPLPEPVADAETMSEALGAHLTGLPPERRTLELTVAAALHATGAPDADAAPVHRAVALLDPSPAQALPDTLRATADGRLRPYSTLLLRALYTTAPAGLRRTVHDALARALPANDRLPVLLHRSWATAGPDPALAAALSAAASDPSADAPPALRRAAHLRAAALSPDRTLRAHSHTCAAEQALLAGRPAEAIRLLDAVRDSAPPVTVRGRAELLRGAALLHDGPVDDARASLLLAARLLAPSDPARATRATLAAADAAWAAGDAEGCVRILGEERATPPHEAPPPPPPLDARCPEQPGAVPVPAAVPHLHTARCESSPLRTPSPDTDAAARTAALTVPVAPVPLPRSGAGRSEGSVRSADGSVSGAGVGAAAGGDCAVPVCPVPLPRGGAGRSAGLAGGVRDTGGSASGADAEAGAVARGGPDGPVASASRAQAGAPRPDPLDDYRAGMRAVLEARFDLAAAPLRRVLALAADSDDPEHQLRSAAAALLLGDVAAARRAGARALAVARTLGSTALEPRALEYLAYAELRAGRHALARTHAEQGLREARRNGLRNIAAHHHAVLALTASIEGDPDPVQHAYGDGRHAGPAGEHGHGSTVEAHAAAALATARRHGLAQAAALAQWATARADLARGRPREAADRLGVLVRPGPRRGHFAMWLLAVPCYVEAAALAGQPDDAHETVEHFALWAACGADPHAPAQLLRCRALLAGTPDSADELYRQALDRHDDSPSDYERARTELLYGKWLRRRRRLREARTRLGAALIGFERCGARPWARQAAAELRANGAAADSRAAGALSRLTPQQLRIARQVADGATNREVALSLSVSTRTVDYHLRNVFAALGVRSRVELARMVEQEDWSAVRP</sequence>
<dbReference type="InterPro" id="IPR039420">
    <property type="entry name" value="WalR-like"/>
</dbReference>
<evidence type="ECO:0000259" key="3">
    <source>
        <dbReference type="PROSITE" id="PS50043"/>
    </source>
</evidence>
<dbReference type="SUPFAM" id="SSF46894">
    <property type="entry name" value="C-terminal effector domain of the bipartite response regulators"/>
    <property type="match status" value="1"/>
</dbReference>
<accession>A0ABV5V773</accession>
<dbReference type="EMBL" id="JBHMAR010000001">
    <property type="protein sequence ID" value="MFB9733672.1"/>
    <property type="molecule type" value="Genomic_DNA"/>
</dbReference>
<dbReference type="InterPro" id="IPR036388">
    <property type="entry name" value="WH-like_DNA-bd_sf"/>
</dbReference>
<dbReference type="InterPro" id="IPR016032">
    <property type="entry name" value="Sig_transdc_resp-reg_C-effctor"/>
</dbReference>
<organism evidence="4 5">
    <name type="scientific">Streptomyces thermocoprophilus</name>
    <dbReference type="NCBI Taxonomy" id="78356"/>
    <lineage>
        <taxon>Bacteria</taxon>
        <taxon>Bacillati</taxon>
        <taxon>Actinomycetota</taxon>
        <taxon>Actinomycetes</taxon>
        <taxon>Kitasatosporales</taxon>
        <taxon>Streptomycetaceae</taxon>
        <taxon>Streptomyces</taxon>
    </lineage>
</organism>